<protein>
    <submittedName>
        <fullName evidence="6">Transcriptional regulator</fullName>
    </submittedName>
</protein>
<keyword evidence="2" id="KW-0238">DNA-binding</keyword>
<evidence type="ECO:0000259" key="4">
    <source>
        <dbReference type="PROSITE" id="PS51077"/>
    </source>
</evidence>
<gene>
    <name evidence="6" type="ORF">CEY11_05380</name>
</gene>
<dbReference type="GO" id="GO:0003677">
    <property type="term" value="F:DNA binding"/>
    <property type="evidence" value="ECO:0007669"/>
    <property type="project" value="UniProtKB-KW"/>
</dbReference>
<reference evidence="7" key="1">
    <citation type="submission" date="2017-06" db="EMBL/GenBank/DDBJ databases">
        <title>Herbaspirillum phytohormonus sp. nov., isolated from the root nodule of Robinia pseudoacacia in lead-zinc mine.</title>
        <authorList>
            <person name="Fan M."/>
            <person name="Lin Y."/>
        </authorList>
    </citation>
    <scope>NUCLEOTIDE SEQUENCE [LARGE SCALE GENOMIC DNA]</scope>
    <source>
        <strain evidence="7">SC-089</strain>
    </source>
</reference>
<evidence type="ECO:0000256" key="2">
    <source>
        <dbReference type="ARBA" id="ARBA00023125"/>
    </source>
</evidence>
<dbReference type="InterPro" id="IPR050707">
    <property type="entry name" value="HTH_MetabolicPath_Reg"/>
</dbReference>
<dbReference type="SMART" id="SM00346">
    <property type="entry name" value="HTH_ICLR"/>
    <property type="match status" value="1"/>
</dbReference>
<feature type="domain" description="IclR-ED" evidence="5">
    <location>
        <begin position="80"/>
        <end position="264"/>
    </location>
</feature>
<dbReference type="Proteomes" id="UP000214603">
    <property type="component" value="Unassembled WGS sequence"/>
</dbReference>
<evidence type="ECO:0000256" key="1">
    <source>
        <dbReference type="ARBA" id="ARBA00023015"/>
    </source>
</evidence>
<sequence length="269" mass="28862">MEQNESPAVRQQASGTQAIHRAVTVLRCIARSRNEGIGLSALSKQAGLIKSTTHRLTTALIAEGLVEQEPVSRRYYVGSACHALGLIAADRYGLHKTAARHVARLAHETGDAAFFSIRQDVHAICLLRIEGDYPLKSHALLAGDRHPLGVGAGSLAMLAALDDAQAEHCIQENLDYIVANYPRYNREVLRELVARSRARGYSVNPGLVLPGSLGIGRAVRGENGDVVGALSIATVEGRLGPEREAELAQALEREVGKLEKSLRTQALSG</sequence>
<dbReference type="PROSITE" id="PS51077">
    <property type="entry name" value="HTH_ICLR"/>
    <property type="match status" value="1"/>
</dbReference>
<dbReference type="EMBL" id="NJIH01000003">
    <property type="protein sequence ID" value="OWT63747.1"/>
    <property type="molecule type" value="Genomic_DNA"/>
</dbReference>
<dbReference type="PROSITE" id="PS51078">
    <property type="entry name" value="ICLR_ED"/>
    <property type="match status" value="1"/>
</dbReference>
<evidence type="ECO:0000256" key="3">
    <source>
        <dbReference type="ARBA" id="ARBA00023163"/>
    </source>
</evidence>
<evidence type="ECO:0000259" key="5">
    <source>
        <dbReference type="PROSITE" id="PS51078"/>
    </source>
</evidence>
<dbReference type="InterPro" id="IPR036390">
    <property type="entry name" value="WH_DNA-bd_sf"/>
</dbReference>
<dbReference type="PANTHER" id="PTHR30136">
    <property type="entry name" value="HELIX-TURN-HELIX TRANSCRIPTIONAL REGULATOR, ICLR FAMILY"/>
    <property type="match status" value="1"/>
</dbReference>
<dbReference type="GO" id="GO:0045892">
    <property type="term" value="P:negative regulation of DNA-templated transcription"/>
    <property type="evidence" value="ECO:0007669"/>
    <property type="project" value="TreeGrafter"/>
</dbReference>
<dbReference type="OrthoDB" id="9807558at2"/>
<dbReference type="Gene3D" id="3.30.450.40">
    <property type="match status" value="1"/>
</dbReference>
<dbReference type="RefSeq" id="WP_088602326.1">
    <property type="nucleotide sequence ID" value="NZ_NJIH01000003.1"/>
</dbReference>
<dbReference type="Gene3D" id="1.10.10.10">
    <property type="entry name" value="Winged helix-like DNA-binding domain superfamily/Winged helix DNA-binding domain"/>
    <property type="match status" value="1"/>
</dbReference>
<organism evidence="6 7">
    <name type="scientific">Candidimonas nitroreducens</name>
    <dbReference type="NCBI Taxonomy" id="683354"/>
    <lineage>
        <taxon>Bacteria</taxon>
        <taxon>Pseudomonadati</taxon>
        <taxon>Pseudomonadota</taxon>
        <taxon>Betaproteobacteria</taxon>
        <taxon>Burkholderiales</taxon>
        <taxon>Alcaligenaceae</taxon>
        <taxon>Candidimonas</taxon>
    </lineage>
</organism>
<keyword evidence="7" id="KW-1185">Reference proteome</keyword>
<evidence type="ECO:0000313" key="7">
    <source>
        <dbReference type="Proteomes" id="UP000214603"/>
    </source>
</evidence>
<accession>A0A225MQV6</accession>
<dbReference type="InterPro" id="IPR029016">
    <property type="entry name" value="GAF-like_dom_sf"/>
</dbReference>
<dbReference type="InterPro" id="IPR036388">
    <property type="entry name" value="WH-like_DNA-bd_sf"/>
</dbReference>
<dbReference type="GO" id="GO:0003700">
    <property type="term" value="F:DNA-binding transcription factor activity"/>
    <property type="evidence" value="ECO:0007669"/>
    <property type="project" value="TreeGrafter"/>
</dbReference>
<dbReference type="AlphaFoldDB" id="A0A225MQV6"/>
<evidence type="ECO:0000313" key="6">
    <source>
        <dbReference type="EMBL" id="OWT63747.1"/>
    </source>
</evidence>
<dbReference type="InterPro" id="IPR005471">
    <property type="entry name" value="Tscrpt_reg_IclR_N"/>
</dbReference>
<dbReference type="SUPFAM" id="SSF55781">
    <property type="entry name" value="GAF domain-like"/>
    <property type="match status" value="1"/>
</dbReference>
<dbReference type="Pfam" id="PF09339">
    <property type="entry name" value="HTH_IclR"/>
    <property type="match status" value="1"/>
</dbReference>
<keyword evidence="3" id="KW-0804">Transcription</keyword>
<feature type="domain" description="HTH iclR-type" evidence="4">
    <location>
        <begin position="16"/>
        <end position="79"/>
    </location>
</feature>
<keyword evidence="1" id="KW-0805">Transcription regulation</keyword>
<proteinExistence type="predicted"/>
<dbReference type="PANTHER" id="PTHR30136:SF39">
    <property type="entry name" value="TRANSCRIPTIONAL REGULATORY PROTEIN"/>
    <property type="match status" value="1"/>
</dbReference>
<comment type="caution">
    <text evidence="6">The sequence shown here is derived from an EMBL/GenBank/DDBJ whole genome shotgun (WGS) entry which is preliminary data.</text>
</comment>
<dbReference type="Pfam" id="PF01614">
    <property type="entry name" value="IclR_C"/>
    <property type="match status" value="1"/>
</dbReference>
<dbReference type="InterPro" id="IPR014757">
    <property type="entry name" value="Tscrpt_reg_IclR_C"/>
</dbReference>
<dbReference type="SUPFAM" id="SSF46785">
    <property type="entry name" value="Winged helix' DNA-binding domain"/>
    <property type="match status" value="1"/>
</dbReference>
<name>A0A225MQV6_9BURK</name>